<evidence type="ECO:0000313" key="2">
    <source>
        <dbReference type="Proteomes" id="UP001283361"/>
    </source>
</evidence>
<accession>A0AAE1BDC7</accession>
<dbReference type="AlphaFoldDB" id="A0AAE1BDC7"/>
<sequence length="133" mass="13954">MSELLCGEYRFRNGSTRTQLLGSAGYGLKGGCRLHGETPGLSAPVIEHGETRRSSFSPAVPEITLSSSCTDSRASGGRPPMTFGTFHSLLLTNFSLTAVGDNILGYDGDKTSVLGIESVIGQSLLISAARGWS</sequence>
<dbReference type="EMBL" id="JAWDGP010000055">
    <property type="protein sequence ID" value="KAK3804067.1"/>
    <property type="molecule type" value="Genomic_DNA"/>
</dbReference>
<reference evidence="1" key="1">
    <citation type="journal article" date="2023" name="G3 (Bethesda)">
        <title>A reference genome for the long-term kleptoplast-retaining sea slug Elysia crispata morphotype clarki.</title>
        <authorList>
            <person name="Eastman K.E."/>
            <person name="Pendleton A.L."/>
            <person name="Shaikh M.A."/>
            <person name="Suttiyut T."/>
            <person name="Ogas R."/>
            <person name="Tomko P."/>
            <person name="Gavelis G."/>
            <person name="Widhalm J.R."/>
            <person name="Wisecaver J.H."/>
        </authorList>
    </citation>
    <scope>NUCLEOTIDE SEQUENCE</scope>
    <source>
        <strain evidence="1">ECLA1</strain>
    </source>
</reference>
<keyword evidence="2" id="KW-1185">Reference proteome</keyword>
<proteinExistence type="predicted"/>
<comment type="caution">
    <text evidence="1">The sequence shown here is derived from an EMBL/GenBank/DDBJ whole genome shotgun (WGS) entry which is preliminary data.</text>
</comment>
<organism evidence="1 2">
    <name type="scientific">Elysia crispata</name>
    <name type="common">lettuce slug</name>
    <dbReference type="NCBI Taxonomy" id="231223"/>
    <lineage>
        <taxon>Eukaryota</taxon>
        <taxon>Metazoa</taxon>
        <taxon>Spiralia</taxon>
        <taxon>Lophotrochozoa</taxon>
        <taxon>Mollusca</taxon>
        <taxon>Gastropoda</taxon>
        <taxon>Heterobranchia</taxon>
        <taxon>Euthyneura</taxon>
        <taxon>Panpulmonata</taxon>
        <taxon>Sacoglossa</taxon>
        <taxon>Placobranchoidea</taxon>
        <taxon>Plakobranchidae</taxon>
        <taxon>Elysia</taxon>
    </lineage>
</organism>
<protein>
    <submittedName>
        <fullName evidence="1">Uncharacterized protein</fullName>
    </submittedName>
</protein>
<dbReference type="Proteomes" id="UP001283361">
    <property type="component" value="Unassembled WGS sequence"/>
</dbReference>
<evidence type="ECO:0000313" key="1">
    <source>
        <dbReference type="EMBL" id="KAK3804067.1"/>
    </source>
</evidence>
<name>A0AAE1BDC7_9GAST</name>
<gene>
    <name evidence="1" type="ORF">RRG08_028985</name>
</gene>